<organism evidence="2 3">
    <name type="scientific">Streptomyces spinosisporus</name>
    <dbReference type="NCBI Taxonomy" id="2927582"/>
    <lineage>
        <taxon>Bacteria</taxon>
        <taxon>Bacillati</taxon>
        <taxon>Actinomycetota</taxon>
        <taxon>Actinomycetes</taxon>
        <taxon>Kitasatosporales</taxon>
        <taxon>Streptomycetaceae</taxon>
        <taxon>Streptomyces</taxon>
    </lineage>
</organism>
<dbReference type="RefSeq" id="WP_242713352.1">
    <property type="nucleotide sequence ID" value="NZ_JALDAX010000025.1"/>
</dbReference>
<evidence type="ECO:0000313" key="2">
    <source>
        <dbReference type="EMBL" id="MCI3245889.1"/>
    </source>
</evidence>
<comment type="caution">
    <text evidence="2">The sequence shown here is derived from an EMBL/GenBank/DDBJ whole genome shotgun (WGS) entry which is preliminary data.</text>
</comment>
<reference evidence="2" key="1">
    <citation type="submission" date="2022-03" db="EMBL/GenBank/DDBJ databases">
        <title>Streptomyces 7R015 and 7R016 isolated from Barleria lupulina in Thailand.</title>
        <authorList>
            <person name="Kanchanasin P."/>
            <person name="Phongsopitanun W."/>
            <person name="Tanasupawat S."/>
        </authorList>
    </citation>
    <scope>NUCLEOTIDE SEQUENCE</scope>
    <source>
        <strain evidence="2">7R016</strain>
    </source>
</reference>
<evidence type="ECO:0000313" key="3">
    <source>
        <dbReference type="Proteomes" id="UP001165270"/>
    </source>
</evidence>
<dbReference type="Proteomes" id="UP001165270">
    <property type="component" value="Unassembled WGS sequence"/>
</dbReference>
<feature type="domain" description="DUF6817" evidence="1">
    <location>
        <begin position="26"/>
        <end position="109"/>
    </location>
</feature>
<dbReference type="Pfam" id="PF20680">
    <property type="entry name" value="DUF6817"/>
    <property type="match status" value="1"/>
</dbReference>
<sequence>MSKGPVRRRDAVVPRTPDHHQATALMRDLGAGSLPHPGGTLLAHLDRVGDRLAAWGARPALQRAGLTHAAYGTDGFPTALLPLDRRTELAAVIGPESEEIVYLYASCDRRASYPGLAVPDGLFHDRFTGRTLTPATPLRRDFAELTVANELDLAHRSRDFRTRWGPELLALFSGFRVLLSEPAWQDCLAVLGPGRD</sequence>
<protein>
    <recommendedName>
        <fullName evidence="1">DUF6817 domain-containing protein</fullName>
    </recommendedName>
</protein>
<dbReference type="InterPro" id="IPR049202">
    <property type="entry name" value="DUF6817"/>
</dbReference>
<accession>A0ABS9XUY7</accession>
<name>A0ABS9XUY7_9ACTN</name>
<keyword evidence="3" id="KW-1185">Reference proteome</keyword>
<dbReference type="EMBL" id="JALDAX010000025">
    <property type="protein sequence ID" value="MCI3245889.1"/>
    <property type="molecule type" value="Genomic_DNA"/>
</dbReference>
<evidence type="ECO:0000259" key="1">
    <source>
        <dbReference type="Pfam" id="PF20680"/>
    </source>
</evidence>
<gene>
    <name evidence="2" type="ORF">MQN93_39945</name>
</gene>
<proteinExistence type="predicted"/>